<proteinExistence type="predicted"/>
<dbReference type="GeneID" id="28767584"/>
<dbReference type="RefSeq" id="XP_018037755.1">
    <property type="nucleotide sequence ID" value="XM_018184098.1"/>
</dbReference>
<name>A0A177CKM0_9PLEO</name>
<protein>
    <submittedName>
        <fullName evidence="1">Uncharacterized protein</fullName>
    </submittedName>
</protein>
<sequence length="335" mass="36773">MASKQEPHVVAIVSLKDAGDTIRLFTMMSALRDACPSVIDLKVDFLSSGSIFEYFSSEAAEGVSVAHNRGLDFPESFGSADIVKTFFEGELEAFRTPSPTIVFHRMWAPASIAARLLGIRTANFLTVPLHAGVQTIVQCVSLLLMNALTFDQEHLGAAASARGWSVEEPISPFDMTLADVSLLNDHPTFHQDYPQHLSKTMFIDQYIVSEATKALRMDPCDGWNASILASPSICSINKALEMPLLLMVDREQCNPIVAGMPLVSVALQIEQQTNLNNLMDAGSAIRIQQHWHAANIHDAVLEVLSDPSDVAHGRIAAERIWEFIPKEQLPPVKVE</sequence>
<evidence type="ECO:0000313" key="2">
    <source>
        <dbReference type="Proteomes" id="UP000077069"/>
    </source>
</evidence>
<dbReference type="AlphaFoldDB" id="A0A177CKM0"/>
<reference evidence="1 2" key="1">
    <citation type="submission" date="2016-05" db="EMBL/GenBank/DDBJ databases">
        <title>Comparative analysis of secretome profiles of manganese(II)-oxidizing ascomycete fungi.</title>
        <authorList>
            <consortium name="DOE Joint Genome Institute"/>
            <person name="Zeiner C.A."/>
            <person name="Purvine S.O."/>
            <person name="Zink E.M."/>
            <person name="Wu S."/>
            <person name="Pasa-Tolic L."/>
            <person name="Chaput D.L."/>
            <person name="Haridas S."/>
            <person name="Grigoriev I.V."/>
            <person name="Santelli C.M."/>
            <person name="Hansel C.M."/>
        </authorList>
    </citation>
    <scope>NUCLEOTIDE SEQUENCE [LARGE SCALE GENOMIC DNA]</scope>
    <source>
        <strain evidence="1 2">AP3s5-JAC2a</strain>
    </source>
</reference>
<dbReference type="InParanoid" id="A0A177CKM0"/>
<evidence type="ECO:0000313" key="1">
    <source>
        <dbReference type="EMBL" id="OAG07390.1"/>
    </source>
</evidence>
<dbReference type="Proteomes" id="UP000077069">
    <property type="component" value="Unassembled WGS sequence"/>
</dbReference>
<organism evidence="1 2">
    <name type="scientific">Paraphaeosphaeria sporulosa</name>
    <dbReference type="NCBI Taxonomy" id="1460663"/>
    <lineage>
        <taxon>Eukaryota</taxon>
        <taxon>Fungi</taxon>
        <taxon>Dikarya</taxon>
        <taxon>Ascomycota</taxon>
        <taxon>Pezizomycotina</taxon>
        <taxon>Dothideomycetes</taxon>
        <taxon>Pleosporomycetidae</taxon>
        <taxon>Pleosporales</taxon>
        <taxon>Massarineae</taxon>
        <taxon>Didymosphaeriaceae</taxon>
        <taxon>Paraphaeosphaeria</taxon>
    </lineage>
</organism>
<dbReference type="STRING" id="1460663.A0A177CKM0"/>
<keyword evidence="2" id="KW-1185">Reference proteome</keyword>
<gene>
    <name evidence="1" type="ORF">CC84DRAFT_1242892</name>
</gene>
<dbReference type="EMBL" id="KV441551">
    <property type="protein sequence ID" value="OAG07390.1"/>
    <property type="molecule type" value="Genomic_DNA"/>
</dbReference>
<accession>A0A177CKM0</accession>
<dbReference type="OrthoDB" id="5835829at2759"/>